<reference evidence="2 3" key="1">
    <citation type="journal article" date="2012" name="Nat. Genet.">
        <title>Plasmodium cynomolgi genome sequences provide insight into Plasmodium vivax and the monkey malaria clade.</title>
        <authorList>
            <person name="Tachibana S."/>
            <person name="Sullivan S.A."/>
            <person name="Kawai S."/>
            <person name="Nakamura S."/>
            <person name="Kim H.R."/>
            <person name="Goto N."/>
            <person name="Arisue N."/>
            <person name="Palacpac N.M.Q."/>
            <person name="Honma H."/>
            <person name="Yagi M."/>
            <person name="Tougan T."/>
            <person name="Katakai Y."/>
            <person name="Kaneko O."/>
            <person name="Mita T."/>
            <person name="Kita K."/>
            <person name="Yasutomi Y."/>
            <person name="Sutton P.L."/>
            <person name="Shakhbatyan R."/>
            <person name="Horii T."/>
            <person name="Yasunaga T."/>
            <person name="Barnwell J.W."/>
            <person name="Escalante A.A."/>
            <person name="Carlton J.M."/>
            <person name="Tanabe K."/>
        </authorList>
    </citation>
    <scope>NUCLEOTIDE SEQUENCE [LARGE SCALE GENOMIC DNA]</scope>
    <source>
        <strain evidence="2 3">B</strain>
    </source>
</reference>
<protein>
    <submittedName>
        <fullName evidence="2">Uncharacterized protein</fullName>
    </submittedName>
</protein>
<dbReference type="OMA" id="NMYACIL"/>
<feature type="region of interest" description="Disordered" evidence="1">
    <location>
        <begin position="681"/>
        <end position="705"/>
    </location>
</feature>
<gene>
    <name evidence="2" type="ORF">PCYB_011840</name>
</gene>
<evidence type="ECO:0000313" key="2">
    <source>
        <dbReference type="EMBL" id="GAB64451.1"/>
    </source>
</evidence>
<organism evidence="2 3">
    <name type="scientific">Plasmodium cynomolgi (strain B)</name>
    <dbReference type="NCBI Taxonomy" id="1120755"/>
    <lineage>
        <taxon>Eukaryota</taxon>
        <taxon>Sar</taxon>
        <taxon>Alveolata</taxon>
        <taxon>Apicomplexa</taxon>
        <taxon>Aconoidasida</taxon>
        <taxon>Haemosporida</taxon>
        <taxon>Plasmodiidae</taxon>
        <taxon>Plasmodium</taxon>
        <taxon>Plasmodium (Plasmodium)</taxon>
    </lineage>
</organism>
<name>K6UC93_PLACD</name>
<dbReference type="GeneID" id="14691040"/>
<dbReference type="EMBL" id="DF157093">
    <property type="protein sequence ID" value="GAB64451.1"/>
    <property type="molecule type" value="Genomic_DNA"/>
</dbReference>
<dbReference type="Proteomes" id="UP000006319">
    <property type="component" value="Chromosome 1"/>
</dbReference>
<dbReference type="RefSeq" id="XP_004220738.1">
    <property type="nucleotide sequence ID" value="XM_004220690.1"/>
</dbReference>
<dbReference type="eggNOG" id="ENOG502QWUN">
    <property type="taxonomic scope" value="Eukaryota"/>
</dbReference>
<feature type="compositionally biased region" description="Gly residues" evidence="1">
    <location>
        <begin position="34"/>
        <end position="44"/>
    </location>
</feature>
<dbReference type="VEuPathDB" id="PlasmoDB:PCYB_011840"/>
<evidence type="ECO:0000256" key="1">
    <source>
        <dbReference type="SAM" id="MobiDB-lite"/>
    </source>
</evidence>
<dbReference type="OrthoDB" id="392553at2759"/>
<keyword evidence="3" id="KW-1185">Reference proteome</keyword>
<feature type="compositionally biased region" description="Basic and acidic residues" evidence="1">
    <location>
        <begin position="688"/>
        <end position="698"/>
    </location>
</feature>
<dbReference type="PhylomeDB" id="K6UC93"/>
<sequence length="794" mass="89253">MAVLSRRPLVRLAKAKGVWARRNGGGKRRFAQLVGGGGQQGGGDYPASGFERGDPPASGFERGDPPASSFKQREHTKMSDFHYFNIYLLGGSDFVKLTSFYSFCENKNMYACILLHLSTVYESIPVRDIMKVLKNILQQNKASFSHPLVKGKRITHLYKHMCQHLDKLNTAEVISLLTCACYTTKAFPVESVRMLCRVILAKPLGCFHPTQIHEICSCLIKMKTEFSLRKLPYDDALHVKMREHHALSLDTKYVVRFWRKCHSLRFEKGGRRGDMDGAKRTVSSDETLRFRSTRGGVITTLGEDHPMDYPVTLKTGEVLSEERPHLGGTTTQGEGEEEEGSNVLLSFINSKVYHMTPPQLSRVTYGLYSFVENMKQYSQLSSLRNNMNFLFSMAVQYVLNYLDRGALHQDEIPPSSDSIRKKATADVVLSSEGDHSSYISMNTDYLYISSSGVHIRRGDRGGVDLPSDNCAGDGLPTKGCPPKGCPPKGCPPSGSSPRRGNLTHACDILLNISYLNTSQNHRKIKDAYDCVKKIITQEAEEEEEEDHSSVELDNLLSLLLSMSNFYHRTRDNYVFHSYKQILHMLERKKLKFNTNHFNKISIAITPLLQEKNNLIAGYAHLICFFIENEVVPLRSCVFTLQHIMKKICVKLSDPLVTLLLVIIRRIDRFLCDVRAHIARSGVDDGGDQDSRDDLHDSDSPDSSANRDAHRRFLLLHSINESTLTCVLVSLSLILQNAKYGTGARDEAAALLRRMVSYVSTGSLEKIPKKYIHAGLLDALPPDDNRVKKVLLSRA</sequence>
<evidence type="ECO:0000313" key="3">
    <source>
        <dbReference type="Proteomes" id="UP000006319"/>
    </source>
</evidence>
<proteinExistence type="predicted"/>
<feature type="region of interest" description="Disordered" evidence="1">
    <location>
        <begin position="30"/>
        <end position="71"/>
    </location>
</feature>
<accession>K6UC93</accession>
<dbReference type="KEGG" id="pcy:PCYB_011840"/>
<dbReference type="AlphaFoldDB" id="K6UC93"/>